<organism evidence="1 2">
    <name type="scientific">Candidatus Schekmanbacteria bacterium RBG_13_48_7</name>
    <dbReference type="NCBI Taxonomy" id="1817878"/>
    <lineage>
        <taxon>Bacteria</taxon>
        <taxon>Candidatus Schekmaniibacteriota</taxon>
    </lineage>
</organism>
<accession>A0A1F7S6W2</accession>
<evidence type="ECO:0000313" key="2">
    <source>
        <dbReference type="Proteomes" id="UP000179266"/>
    </source>
</evidence>
<proteinExistence type="predicted"/>
<reference evidence="1 2" key="1">
    <citation type="journal article" date="2016" name="Nat. Commun.">
        <title>Thousands of microbial genomes shed light on interconnected biogeochemical processes in an aquifer system.</title>
        <authorList>
            <person name="Anantharaman K."/>
            <person name="Brown C.T."/>
            <person name="Hug L.A."/>
            <person name="Sharon I."/>
            <person name="Castelle C.J."/>
            <person name="Probst A.J."/>
            <person name="Thomas B.C."/>
            <person name="Singh A."/>
            <person name="Wilkins M.J."/>
            <person name="Karaoz U."/>
            <person name="Brodie E.L."/>
            <person name="Williams K.H."/>
            <person name="Hubbard S.S."/>
            <person name="Banfield J.F."/>
        </authorList>
    </citation>
    <scope>NUCLEOTIDE SEQUENCE [LARGE SCALE GENOMIC DNA]</scope>
</reference>
<dbReference type="EMBL" id="MGDD01000016">
    <property type="protein sequence ID" value="OGL49522.1"/>
    <property type="molecule type" value="Genomic_DNA"/>
</dbReference>
<evidence type="ECO:0000313" key="1">
    <source>
        <dbReference type="EMBL" id="OGL49522.1"/>
    </source>
</evidence>
<comment type="caution">
    <text evidence="1">The sequence shown here is derived from an EMBL/GenBank/DDBJ whole genome shotgun (WGS) entry which is preliminary data.</text>
</comment>
<sequence>MIKSKLTSLGILLLILVFLPGLTIGKSLVDPPVLADPPQRIITPDELDYSGYGYVKVIVYKDDGIVIPYCGAGVFLLNLHYEVIDYKLTDGYGETEFLAPAGKYILRAHIDLDARDRTIELPANGSAESVYILFSYNPTIEELEGSDISEPVCPGLIVVTVMQNEEGYNSLVPHMEVQLVKTDGEVARTGFTDEFGRTVFIVETDFYQVRCSLAGVVQARWVFVPCGEAAEGVNFFF</sequence>
<gene>
    <name evidence="1" type="ORF">A2161_08815</name>
</gene>
<dbReference type="Proteomes" id="UP000179266">
    <property type="component" value="Unassembled WGS sequence"/>
</dbReference>
<protein>
    <submittedName>
        <fullName evidence="1">Uncharacterized protein</fullName>
    </submittedName>
</protein>
<dbReference type="AlphaFoldDB" id="A0A1F7S6W2"/>
<name>A0A1F7S6W2_9BACT</name>